<evidence type="ECO:0000313" key="4">
    <source>
        <dbReference type="EMBL" id="MDT0576171.1"/>
    </source>
</evidence>
<dbReference type="PANTHER" id="PTHR48081:SF33">
    <property type="entry name" value="KYNURENINE FORMAMIDASE"/>
    <property type="match status" value="1"/>
</dbReference>
<reference evidence="4 5" key="1">
    <citation type="submission" date="2023-09" db="EMBL/GenBank/DDBJ databases">
        <authorList>
            <person name="Rey-Velasco X."/>
        </authorList>
    </citation>
    <scope>NUCLEOTIDE SEQUENCE [LARGE SCALE GENOMIC DNA]</scope>
    <source>
        <strain evidence="4 5">F390</strain>
    </source>
</reference>
<keyword evidence="1 4" id="KW-0378">Hydrolase</keyword>
<feature type="compositionally biased region" description="Pro residues" evidence="2">
    <location>
        <begin position="1"/>
        <end position="13"/>
    </location>
</feature>
<dbReference type="Proteomes" id="UP001259803">
    <property type="component" value="Unassembled WGS sequence"/>
</dbReference>
<comment type="caution">
    <text evidence="4">The sequence shown here is derived from an EMBL/GenBank/DDBJ whole genome shotgun (WGS) entry which is preliminary data.</text>
</comment>
<dbReference type="GO" id="GO:0016787">
    <property type="term" value="F:hydrolase activity"/>
    <property type="evidence" value="ECO:0007669"/>
    <property type="project" value="UniProtKB-KW"/>
</dbReference>
<dbReference type="RefSeq" id="WP_311340740.1">
    <property type="nucleotide sequence ID" value="NZ_JAVRHS010000005.1"/>
</dbReference>
<sequence length="314" mass="33155">MQNPAPAPVPATAPAPAKIQPRAGEQAGPQIIAYGSHPLQAFDFYPAQPRAGDEQAIAAGARLSAAASRPLIVFVHGGAWVSGDKSDSTGPAKIHHYTRKGYQFATINYRLLPEAEIEEQAADVAAAVAALLSRADTLGIDRDRVVLMGHSAGAHLAALVATDPTYLGRSAMSPQDIAAAVLIDGPAFDVPAQIADAGPWLGMAYTLGFGNLVPRQRALSPVSHTQQPNARAVLMVHVERDSARQARLLADALRRHETPARVLGFAGRGMQAHNAINYRLGRPDEPATGAVDNWLDEVLFPGRTTHTAPVPEQG</sequence>
<organism evidence="4 5">
    <name type="scientific">Croceicoccus esteveae</name>
    <dbReference type="NCBI Taxonomy" id="3075597"/>
    <lineage>
        <taxon>Bacteria</taxon>
        <taxon>Pseudomonadati</taxon>
        <taxon>Pseudomonadota</taxon>
        <taxon>Alphaproteobacteria</taxon>
        <taxon>Sphingomonadales</taxon>
        <taxon>Erythrobacteraceae</taxon>
        <taxon>Croceicoccus</taxon>
    </lineage>
</organism>
<dbReference type="SUPFAM" id="SSF53474">
    <property type="entry name" value="alpha/beta-Hydrolases"/>
    <property type="match status" value="1"/>
</dbReference>
<dbReference type="InterPro" id="IPR049492">
    <property type="entry name" value="BD-FAE-like_dom"/>
</dbReference>
<feature type="domain" description="BD-FAE-like" evidence="3">
    <location>
        <begin position="67"/>
        <end position="163"/>
    </location>
</feature>
<dbReference type="Gene3D" id="3.40.50.1820">
    <property type="entry name" value="alpha/beta hydrolase"/>
    <property type="match status" value="1"/>
</dbReference>
<accession>A0ABU2ZIY2</accession>
<dbReference type="Pfam" id="PF20434">
    <property type="entry name" value="BD-FAE"/>
    <property type="match status" value="1"/>
</dbReference>
<gene>
    <name evidence="4" type="ORF">RM533_08230</name>
</gene>
<name>A0ABU2ZIY2_9SPHN</name>
<dbReference type="InterPro" id="IPR050300">
    <property type="entry name" value="GDXG_lipolytic_enzyme"/>
</dbReference>
<dbReference type="EMBL" id="JAVRHS010000005">
    <property type="protein sequence ID" value="MDT0576171.1"/>
    <property type="molecule type" value="Genomic_DNA"/>
</dbReference>
<proteinExistence type="predicted"/>
<keyword evidence="5" id="KW-1185">Reference proteome</keyword>
<dbReference type="PANTHER" id="PTHR48081">
    <property type="entry name" value="AB HYDROLASE SUPERFAMILY PROTEIN C4A8.06C"/>
    <property type="match status" value="1"/>
</dbReference>
<evidence type="ECO:0000313" key="5">
    <source>
        <dbReference type="Proteomes" id="UP001259803"/>
    </source>
</evidence>
<evidence type="ECO:0000259" key="3">
    <source>
        <dbReference type="Pfam" id="PF20434"/>
    </source>
</evidence>
<dbReference type="InterPro" id="IPR029058">
    <property type="entry name" value="AB_hydrolase_fold"/>
</dbReference>
<protein>
    <submittedName>
        <fullName evidence="4">Alpha/beta hydrolase</fullName>
    </submittedName>
</protein>
<feature type="region of interest" description="Disordered" evidence="2">
    <location>
        <begin position="1"/>
        <end position="24"/>
    </location>
</feature>
<evidence type="ECO:0000256" key="2">
    <source>
        <dbReference type="SAM" id="MobiDB-lite"/>
    </source>
</evidence>
<evidence type="ECO:0000256" key="1">
    <source>
        <dbReference type="ARBA" id="ARBA00022801"/>
    </source>
</evidence>